<dbReference type="InterPro" id="IPR013087">
    <property type="entry name" value="Znf_C2H2_type"/>
</dbReference>
<dbReference type="InterPro" id="IPR000477">
    <property type="entry name" value="RT_dom"/>
</dbReference>
<dbReference type="PROSITE" id="PS50157">
    <property type="entry name" value="ZINC_FINGER_C2H2_2"/>
    <property type="match status" value="2"/>
</dbReference>
<dbReference type="OrthoDB" id="7476844at2759"/>
<dbReference type="PROSITE" id="PS50878">
    <property type="entry name" value="RT_POL"/>
    <property type="match status" value="1"/>
</dbReference>
<dbReference type="EMBL" id="BMAO01015615">
    <property type="protein sequence ID" value="GFR03038.1"/>
    <property type="molecule type" value="Genomic_DNA"/>
</dbReference>
<dbReference type="Pfam" id="PF00078">
    <property type="entry name" value="RVT_1"/>
    <property type="match status" value="1"/>
</dbReference>
<dbReference type="CDD" id="cd01650">
    <property type="entry name" value="RT_nLTR_like"/>
    <property type="match status" value="1"/>
</dbReference>
<organism evidence="5 6">
    <name type="scientific">Trichonephila clavata</name>
    <name type="common">Joro spider</name>
    <name type="synonym">Nephila clavata</name>
    <dbReference type="NCBI Taxonomy" id="2740835"/>
    <lineage>
        <taxon>Eukaryota</taxon>
        <taxon>Metazoa</taxon>
        <taxon>Ecdysozoa</taxon>
        <taxon>Arthropoda</taxon>
        <taxon>Chelicerata</taxon>
        <taxon>Arachnida</taxon>
        <taxon>Araneae</taxon>
        <taxon>Araneomorphae</taxon>
        <taxon>Entelegynae</taxon>
        <taxon>Araneoidea</taxon>
        <taxon>Nephilidae</taxon>
        <taxon>Trichonephila</taxon>
    </lineage>
</organism>
<reference evidence="5" key="1">
    <citation type="submission" date="2020-07" db="EMBL/GenBank/DDBJ databases">
        <title>Multicomponent nature underlies the extraordinary mechanical properties of spider dragline silk.</title>
        <authorList>
            <person name="Kono N."/>
            <person name="Nakamura H."/>
            <person name="Mori M."/>
            <person name="Yoshida Y."/>
            <person name="Ohtoshi R."/>
            <person name="Malay A.D."/>
            <person name="Moran D.A.P."/>
            <person name="Tomita M."/>
            <person name="Numata K."/>
            <person name="Arakawa K."/>
        </authorList>
    </citation>
    <scope>NUCLEOTIDE SEQUENCE</scope>
</reference>
<protein>
    <submittedName>
        <fullName evidence="5">Retrovirus-related Pol polyprotein from type-1 retrotransposable element R2</fullName>
    </submittedName>
</protein>
<evidence type="ECO:0000313" key="5">
    <source>
        <dbReference type="EMBL" id="GFR03038.1"/>
    </source>
</evidence>
<name>A0A8X6IXI1_TRICU</name>
<dbReference type="SMART" id="SM00355">
    <property type="entry name" value="ZnF_C2H2"/>
    <property type="match status" value="6"/>
</dbReference>
<feature type="domain" description="C2H2-type" evidence="3">
    <location>
        <begin position="346"/>
        <end position="364"/>
    </location>
</feature>
<evidence type="ECO:0000256" key="2">
    <source>
        <dbReference type="SAM" id="MobiDB-lite"/>
    </source>
</evidence>
<comment type="caution">
    <text evidence="5">The sequence shown here is derived from an EMBL/GenBank/DDBJ whole genome shotgun (WGS) entry which is preliminary data.</text>
</comment>
<feature type="domain" description="Reverse transcriptase" evidence="4">
    <location>
        <begin position="1043"/>
        <end position="1205"/>
    </location>
</feature>
<dbReference type="Gene3D" id="3.30.160.60">
    <property type="entry name" value="Classic Zinc Finger"/>
    <property type="match status" value="1"/>
</dbReference>
<keyword evidence="1" id="KW-0863">Zinc-finger</keyword>
<evidence type="ECO:0000259" key="4">
    <source>
        <dbReference type="PROSITE" id="PS50878"/>
    </source>
</evidence>
<feature type="compositionally biased region" description="Basic residues" evidence="2">
    <location>
        <begin position="12"/>
        <end position="26"/>
    </location>
</feature>
<sequence length="1205" mass="133318">MPKHKSDCMHSTPRRHSRGSPVAHRTRRQISFARAVQIGLCKICFHVLPDTQSLWDHLKSSHSPSAKQQHCLDAFPTEYHINSILSKDNAWETFFGALSCPKLKKCASPIHCSEPAPHSSEQSRDAVVDRLPAFFSQPTALVPEDPVVPPVPRRESPQTGCQTLDAVSAIPSGLSRSWCAPVKVYTEPFCQTGSPVHSKSLPLCLVSIQRDSPIWPPVSPIQIPNQVDLLEANLLFSDTTGVLSPSNENDIVPAVSAPEVLPLPTVSIICETPSPKGRSPPRSQSPNVLDIVLAGDISLPDSPDLVELKQVWPGKITGSPPHPAFPPPSYAAIVAKNTTSNRCPPFNCADCGKKFYTKHGLVCHICSCKPPVPSSVVPATNAPVVVVQKKTTKRNRKNVKPPRFQRDLSNEVPTVVQVSCIFCEKNFHSQSALEEHYDDVHQVKPQRQKIATKPLVKGNPQQVVKTTVQHKPILKSKVVPVSVKADEVQPQKPKFQCTLCDVCPSSKKGLFYHMREFHRQKVLPPLTGAGPSTSSMNERLPLSISGNVLQASFPMAAIVPCPVKKCKKNFASGNWNNAVPATRSHLSSAHSTVCSKTYNFCNKCANGFFEQPSEHACLLDSYILEAAPPQQFCCPCKTYFLSQVELSKHITLCKPKSSSPQLDDPPPCEIIVERSVRVKQSFPSPPPAGVDLVEDSIRYFFPLPQTLCCPVPRCSHSFTTRKWYTTNTSLKRHLSSFHRRPNLLVQFWCLACEKRIVQPARHRCLKGASLVVNSGQGTWQCDECEFKATTKVGLDNHMSSHRKEAAAASMPKISIPPSISQKKKSKKAKLVPISSGDPGCARLAPPASPQPTLQTVDESAVSGRADVAIPTVLDCFNEALDTLLEVDEISDRFSHFENLVQNISETVQKHFNLVRPQPNQNSSLSSNKGADLNNPQVVQRGYRWNRRKCIRHITQANASRCPIPRDVIFTHFEQVWKASSVQQQPNQVDAPTRPPIVETLARDFVLECLKSCENSAPGPDMISYKHWREIDPSCVILTKVFNICLKFSDVPNSWKKSNTILIPKSSEPASMSDWRPISLSDTAYKLFSKCLARKLSDWCEVHEALSPAQKGFSPFDGVIEHNFILCEHLETARRDKCERFVAWIDIANAFGSIPHPVLLEALLRNGVDQDFVRLVQNIYTNAETQVLTSEGPTAPLPLLSGVKQG</sequence>
<feature type="domain" description="C2H2-type" evidence="3">
    <location>
        <begin position="418"/>
        <end position="446"/>
    </location>
</feature>
<feature type="region of interest" description="Disordered" evidence="2">
    <location>
        <begin position="1"/>
        <end position="26"/>
    </location>
</feature>
<evidence type="ECO:0000313" key="6">
    <source>
        <dbReference type="Proteomes" id="UP000887116"/>
    </source>
</evidence>
<dbReference type="PANTHER" id="PTHR19446">
    <property type="entry name" value="REVERSE TRANSCRIPTASES"/>
    <property type="match status" value="1"/>
</dbReference>
<dbReference type="GO" id="GO:0008270">
    <property type="term" value="F:zinc ion binding"/>
    <property type="evidence" value="ECO:0007669"/>
    <property type="project" value="UniProtKB-KW"/>
</dbReference>
<evidence type="ECO:0000259" key="3">
    <source>
        <dbReference type="PROSITE" id="PS50157"/>
    </source>
</evidence>
<gene>
    <name evidence="5" type="primary">PO21_38</name>
    <name evidence="5" type="ORF">TNCT_336121</name>
</gene>
<accession>A0A8X6IXI1</accession>
<keyword evidence="1" id="KW-0862">Zinc</keyword>
<keyword evidence="6" id="KW-1185">Reference proteome</keyword>
<proteinExistence type="predicted"/>
<evidence type="ECO:0000256" key="1">
    <source>
        <dbReference type="PROSITE-ProRule" id="PRU00042"/>
    </source>
</evidence>
<dbReference type="PROSITE" id="PS00028">
    <property type="entry name" value="ZINC_FINGER_C2H2_1"/>
    <property type="match status" value="1"/>
</dbReference>
<dbReference type="AlphaFoldDB" id="A0A8X6IXI1"/>
<dbReference type="Proteomes" id="UP000887116">
    <property type="component" value="Unassembled WGS sequence"/>
</dbReference>
<keyword evidence="1" id="KW-0479">Metal-binding</keyword>